<name>A0ABQ8JJ95_DERPT</name>
<dbReference type="InterPro" id="IPR012621">
    <property type="entry name" value="Tom7"/>
</dbReference>
<dbReference type="PANTHER" id="PTHR46722:SF1">
    <property type="entry name" value="MITOCHONDRIAL IMPORT RECEPTOR SUBUNIT TOM7 HOMOLOG"/>
    <property type="match status" value="1"/>
</dbReference>
<evidence type="ECO:0000313" key="13">
    <source>
        <dbReference type="Proteomes" id="UP000887458"/>
    </source>
</evidence>
<dbReference type="Proteomes" id="UP000887458">
    <property type="component" value="Unassembled WGS sequence"/>
</dbReference>
<evidence type="ECO:0000256" key="4">
    <source>
        <dbReference type="ARBA" id="ARBA00022448"/>
    </source>
</evidence>
<keyword evidence="13" id="KW-1185">Reference proteome</keyword>
<keyword evidence="6" id="KW-1000">Mitochondrion outer membrane</keyword>
<keyword evidence="9" id="KW-0496">Mitochondrion</keyword>
<evidence type="ECO:0000256" key="8">
    <source>
        <dbReference type="ARBA" id="ARBA00022989"/>
    </source>
</evidence>
<evidence type="ECO:0000256" key="7">
    <source>
        <dbReference type="ARBA" id="ARBA00022927"/>
    </source>
</evidence>
<dbReference type="EMBL" id="NJHN03000036">
    <property type="protein sequence ID" value="KAH9422675.1"/>
    <property type="molecule type" value="Genomic_DNA"/>
</dbReference>
<evidence type="ECO:0000256" key="10">
    <source>
        <dbReference type="ARBA" id="ARBA00023136"/>
    </source>
</evidence>
<accession>A0ABQ8JJ95</accession>
<keyword evidence="5" id="KW-0812">Transmembrane</keyword>
<gene>
    <name evidence="12" type="primary">TOMM7</name>
    <name evidence="12" type="ORF">DERP_003352</name>
</gene>
<comment type="subcellular location">
    <subcellularLocation>
        <location evidence="1">Mitochondrion outer membrane</location>
        <topology evidence="1">Single-pass membrane protein</topology>
    </subcellularLocation>
</comment>
<keyword evidence="4" id="KW-0813">Transport</keyword>
<dbReference type="Pfam" id="PF08038">
    <property type="entry name" value="Tom7"/>
    <property type="match status" value="1"/>
</dbReference>
<comment type="similarity">
    <text evidence="2">Belongs to the Tom7 family.</text>
</comment>
<comment type="caution">
    <text evidence="12">The sequence shown here is derived from an EMBL/GenBank/DDBJ whole genome shotgun (WGS) entry which is preliminary data.</text>
</comment>
<keyword evidence="7" id="KW-0653">Protein transport</keyword>
<evidence type="ECO:0000256" key="5">
    <source>
        <dbReference type="ARBA" id="ARBA00022692"/>
    </source>
</evidence>
<evidence type="ECO:0000256" key="3">
    <source>
        <dbReference type="ARBA" id="ARBA00014537"/>
    </source>
</evidence>
<evidence type="ECO:0000256" key="1">
    <source>
        <dbReference type="ARBA" id="ARBA00004572"/>
    </source>
</evidence>
<evidence type="ECO:0000256" key="6">
    <source>
        <dbReference type="ARBA" id="ARBA00022787"/>
    </source>
</evidence>
<evidence type="ECO:0000256" key="2">
    <source>
        <dbReference type="ARBA" id="ARBA00010917"/>
    </source>
</evidence>
<proteinExistence type="inferred from homology"/>
<sequence>MQLNFQMQPEPTGARARLNNVLQVCRIVYQYGFIPYVIYLGIKKGSDPGLPEITLRSVLW</sequence>
<evidence type="ECO:0000256" key="11">
    <source>
        <dbReference type="ARBA" id="ARBA00032786"/>
    </source>
</evidence>
<keyword evidence="12" id="KW-0675">Receptor</keyword>
<keyword evidence="10" id="KW-0472">Membrane</keyword>
<protein>
    <recommendedName>
        <fullName evidence="3">Mitochondrial import receptor subunit TOM7 homolog</fullName>
    </recommendedName>
    <alternativeName>
        <fullName evidence="11">Translocase of outer membrane 7 kDa subunit homolog</fullName>
    </alternativeName>
</protein>
<evidence type="ECO:0000313" key="12">
    <source>
        <dbReference type="EMBL" id="KAH9422675.1"/>
    </source>
</evidence>
<organism evidence="12 13">
    <name type="scientific">Dermatophagoides pteronyssinus</name>
    <name type="common">European house dust mite</name>
    <dbReference type="NCBI Taxonomy" id="6956"/>
    <lineage>
        <taxon>Eukaryota</taxon>
        <taxon>Metazoa</taxon>
        <taxon>Ecdysozoa</taxon>
        <taxon>Arthropoda</taxon>
        <taxon>Chelicerata</taxon>
        <taxon>Arachnida</taxon>
        <taxon>Acari</taxon>
        <taxon>Acariformes</taxon>
        <taxon>Sarcoptiformes</taxon>
        <taxon>Astigmata</taxon>
        <taxon>Psoroptidia</taxon>
        <taxon>Analgoidea</taxon>
        <taxon>Pyroglyphidae</taxon>
        <taxon>Dermatophagoidinae</taxon>
        <taxon>Dermatophagoides</taxon>
    </lineage>
</organism>
<dbReference type="PANTHER" id="PTHR46722">
    <property type="entry name" value="MITOCHONDRIAL IMPORT RECEPTOR SUBUNIT TOM7 HOMOLOG"/>
    <property type="match status" value="1"/>
</dbReference>
<evidence type="ECO:0000256" key="9">
    <source>
        <dbReference type="ARBA" id="ARBA00023128"/>
    </source>
</evidence>
<reference evidence="12 13" key="1">
    <citation type="journal article" date="2018" name="J. Allergy Clin. Immunol.">
        <title>High-quality assembly of Dermatophagoides pteronyssinus genome and transcriptome reveals a wide range of novel allergens.</title>
        <authorList>
            <person name="Liu X.Y."/>
            <person name="Yang K.Y."/>
            <person name="Wang M.Q."/>
            <person name="Kwok J.S."/>
            <person name="Zeng X."/>
            <person name="Yang Z."/>
            <person name="Xiao X.J."/>
            <person name="Lau C.P."/>
            <person name="Li Y."/>
            <person name="Huang Z.M."/>
            <person name="Ba J.G."/>
            <person name="Yim A.K."/>
            <person name="Ouyang C.Y."/>
            <person name="Ngai S.M."/>
            <person name="Chan T.F."/>
            <person name="Leung E.L."/>
            <person name="Liu L."/>
            <person name="Liu Z.G."/>
            <person name="Tsui S.K."/>
        </authorList>
    </citation>
    <scope>NUCLEOTIDE SEQUENCE [LARGE SCALE GENOMIC DNA]</scope>
    <source>
        <strain evidence="12">Derp</strain>
    </source>
</reference>
<reference evidence="12 13" key="2">
    <citation type="journal article" date="2022" name="Mol. Biol. Evol.">
        <title>Comparative Genomics Reveals Insights into the Divergent Evolution of Astigmatic Mites and Household Pest Adaptations.</title>
        <authorList>
            <person name="Xiong Q."/>
            <person name="Wan A.T."/>
            <person name="Liu X."/>
            <person name="Fung C.S."/>
            <person name="Xiao X."/>
            <person name="Malainual N."/>
            <person name="Hou J."/>
            <person name="Wang L."/>
            <person name="Wang M."/>
            <person name="Yang K.Y."/>
            <person name="Cui Y."/>
            <person name="Leung E.L."/>
            <person name="Nong W."/>
            <person name="Shin S.K."/>
            <person name="Au S.W."/>
            <person name="Jeong K.Y."/>
            <person name="Chew F.T."/>
            <person name="Hui J.H."/>
            <person name="Leung T.F."/>
            <person name="Tungtrongchitr A."/>
            <person name="Zhong N."/>
            <person name="Liu Z."/>
            <person name="Tsui S.K."/>
        </authorList>
    </citation>
    <scope>NUCLEOTIDE SEQUENCE [LARGE SCALE GENOMIC DNA]</scope>
    <source>
        <strain evidence="12">Derp</strain>
    </source>
</reference>
<keyword evidence="8" id="KW-1133">Transmembrane helix</keyword>